<dbReference type="AlphaFoldDB" id="A0A0A9XE07"/>
<sequence length="120" mass="12992">MPRTQANGKVLHVDGIVFVPRNRSIYFPNHRSSGATVTAATTTAQNTDTTATAADVTAPVTTATADTETTQDTVPLVNALQTRLEELKKQLHIDTLTVQQKQAIMKTIGYTIKQIKALQS</sequence>
<dbReference type="EMBL" id="GBHO01025718">
    <property type="protein sequence ID" value="JAG17886.1"/>
    <property type="molecule type" value="Transcribed_RNA"/>
</dbReference>
<reference evidence="1" key="1">
    <citation type="journal article" date="2014" name="PLoS ONE">
        <title>Transcriptome-Based Identification of ABC Transporters in the Western Tarnished Plant Bug Lygus hesperus.</title>
        <authorList>
            <person name="Hull J.J."/>
            <person name="Chaney K."/>
            <person name="Geib S.M."/>
            <person name="Fabrick J.A."/>
            <person name="Brent C.S."/>
            <person name="Walsh D."/>
            <person name="Lavine L.C."/>
        </authorList>
    </citation>
    <scope>NUCLEOTIDE SEQUENCE</scope>
</reference>
<gene>
    <name evidence="1" type="ORF">CM83_101929</name>
</gene>
<accession>A0A0A9XE07</accession>
<proteinExistence type="predicted"/>
<evidence type="ECO:0000313" key="1">
    <source>
        <dbReference type="EMBL" id="JAG17886.1"/>
    </source>
</evidence>
<reference evidence="1" key="2">
    <citation type="submission" date="2014-07" db="EMBL/GenBank/DDBJ databases">
        <authorList>
            <person name="Hull J."/>
        </authorList>
    </citation>
    <scope>NUCLEOTIDE SEQUENCE</scope>
</reference>
<organism evidence="1">
    <name type="scientific">Lygus hesperus</name>
    <name type="common">Western plant bug</name>
    <dbReference type="NCBI Taxonomy" id="30085"/>
    <lineage>
        <taxon>Eukaryota</taxon>
        <taxon>Metazoa</taxon>
        <taxon>Ecdysozoa</taxon>
        <taxon>Arthropoda</taxon>
        <taxon>Hexapoda</taxon>
        <taxon>Insecta</taxon>
        <taxon>Pterygota</taxon>
        <taxon>Neoptera</taxon>
        <taxon>Paraneoptera</taxon>
        <taxon>Hemiptera</taxon>
        <taxon>Heteroptera</taxon>
        <taxon>Panheteroptera</taxon>
        <taxon>Cimicomorpha</taxon>
        <taxon>Miridae</taxon>
        <taxon>Mirini</taxon>
        <taxon>Lygus</taxon>
    </lineage>
</organism>
<name>A0A0A9XE07_LYGHE</name>
<protein>
    <submittedName>
        <fullName evidence="1">Uncharacterized protein</fullName>
    </submittedName>
</protein>